<evidence type="ECO:0000313" key="2">
    <source>
        <dbReference type="Proteomes" id="UP000789396"/>
    </source>
</evidence>
<dbReference type="AlphaFoldDB" id="A0A9N9GAX7"/>
<gene>
    <name evidence="1" type="ORF">RFULGI_LOCUS6327</name>
</gene>
<dbReference type="Proteomes" id="UP000789396">
    <property type="component" value="Unassembled WGS sequence"/>
</dbReference>
<keyword evidence="2" id="KW-1185">Reference proteome</keyword>
<comment type="caution">
    <text evidence="1">The sequence shown here is derived from an EMBL/GenBank/DDBJ whole genome shotgun (WGS) entry which is preliminary data.</text>
</comment>
<reference evidence="1" key="1">
    <citation type="submission" date="2021-06" db="EMBL/GenBank/DDBJ databases">
        <authorList>
            <person name="Kallberg Y."/>
            <person name="Tangrot J."/>
            <person name="Rosling A."/>
        </authorList>
    </citation>
    <scope>NUCLEOTIDE SEQUENCE</scope>
    <source>
        <strain evidence="1">IN212</strain>
    </source>
</reference>
<proteinExistence type="predicted"/>
<accession>A0A9N9GAX7</accession>
<organism evidence="1 2">
    <name type="scientific">Racocetra fulgida</name>
    <dbReference type="NCBI Taxonomy" id="60492"/>
    <lineage>
        <taxon>Eukaryota</taxon>
        <taxon>Fungi</taxon>
        <taxon>Fungi incertae sedis</taxon>
        <taxon>Mucoromycota</taxon>
        <taxon>Glomeromycotina</taxon>
        <taxon>Glomeromycetes</taxon>
        <taxon>Diversisporales</taxon>
        <taxon>Gigasporaceae</taxon>
        <taxon>Racocetra</taxon>
    </lineage>
</organism>
<dbReference type="OrthoDB" id="2276331at2759"/>
<dbReference type="EMBL" id="CAJVPZ010008046">
    <property type="protein sequence ID" value="CAG8593575.1"/>
    <property type="molecule type" value="Genomic_DNA"/>
</dbReference>
<sequence>MQEKSYTIIQLPVHLPEEQNVYFIADKEQTALNQARSEYTMLTIWFKLNEKDDQSREILYHDISLYYRFNKQSKSWRRQIQNTNNVIGQMYSVSLNNLECYCLHLLLLHISGAQSFKDLRTIDNTLYSSFYEAACKHELLDDNNK</sequence>
<name>A0A9N9GAX7_9GLOM</name>
<protein>
    <submittedName>
        <fullName evidence="1">3882_t:CDS:1</fullName>
    </submittedName>
</protein>
<evidence type="ECO:0000313" key="1">
    <source>
        <dbReference type="EMBL" id="CAG8593575.1"/>
    </source>
</evidence>